<organism evidence="1 2">
    <name type="scientific">Mucilaginibacter gotjawali</name>
    <dbReference type="NCBI Taxonomy" id="1550579"/>
    <lineage>
        <taxon>Bacteria</taxon>
        <taxon>Pseudomonadati</taxon>
        <taxon>Bacteroidota</taxon>
        <taxon>Sphingobacteriia</taxon>
        <taxon>Sphingobacteriales</taxon>
        <taxon>Sphingobacteriaceae</taxon>
        <taxon>Mucilaginibacter</taxon>
    </lineage>
</organism>
<proteinExistence type="predicted"/>
<dbReference type="PANTHER" id="PTHR32060">
    <property type="entry name" value="TAIL-SPECIFIC PROTEASE"/>
    <property type="match status" value="1"/>
</dbReference>
<dbReference type="Proteomes" id="UP000218263">
    <property type="component" value="Chromosome"/>
</dbReference>
<dbReference type="EMBL" id="AP017313">
    <property type="protein sequence ID" value="BAU52402.1"/>
    <property type="molecule type" value="Genomic_DNA"/>
</dbReference>
<evidence type="ECO:0000313" key="1">
    <source>
        <dbReference type="EMBL" id="BAU52402.1"/>
    </source>
</evidence>
<dbReference type="RefSeq" id="WP_096349731.1">
    <property type="nucleotide sequence ID" value="NZ_AP017313.1"/>
</dbReference>
<dbReference type="PANTHER" id="PTHR32060:SF30">
    <property type="entry name" value="CARBOXY-TERMINAL PROCESSING PROTEASE CTPA"/>
    <property type="match status" value="1"/>
</dbReference>
<dbReference type="Pfam" id="PF03572">
    <property type="entry name" value="Peptidase_S41"/>
    <property type="match status" value="1"/>
</dbReference>
<dbReference type="GO" id="GO:0007165">
    <property type="term" value="P:signal transduction"/>
    <property type="evidence" value="ECO:0007669"/>
    <property type="project" value="TreeGrafter"/>
</dbReference>
<dbReference type="Gene3D" id="3.90.226.10">
    <property type="entry name" value="2-enoyl-CoA Hydratase, Chain A, domain 1"/>
    <property type="match status" value="1"/>
</dbReference>
<sequence length="452" mass="50626">MKMLLKSLVITIVAVVSAAGVYAQSQNDYARKISPELLKQDFLVLRDSLQNLHAGLYRYKSESEMNAMFDRCYKQLDHPMTETDFFAIVSSLVSSIEDGHTECFLPQDMIKAIIAGVKVFPVQPKYIGDKAYVPCDTKEFPAGTEIVKIDDQPVNEIRKHLFSLLSSDGSIATEKYVKINDGHDPFSYLYFVVYGEKADFKITYKTSAGVLAEKILPAALFPNMECAPERATVNQYLSLEYKPGGIAIMTLKTFANEYLERTKENFEKFLAASFRDLKEKKISKLIIDLRENGGGEDTNGLLLYRYLADHPFHYYASLNSAKHVITDHPNLAVQQPEDNNFTGKVEFLIGGKSFSGAAEFSSIARTNSRGAFIGEETAGGYYGNTSGSKKALILPNTKIRVNIPLTRYVMAVKKVKYKDRGIIPDYTIVPTIHDYLGHEDVQMNFALGLINK</sequence>
<evidence type="ECO:0000313" key="2">
    <source>
        <dbReference type="Proteomes" id="UP000218263"/>
    </source>
</evidence>
<dbReference type="InterPro" id="IPR005151">
    <property type="entry name" value="Tail-specific_protease"/>
</dbReference>
<dbReference type="AlphaFoldDB" id="A0A125T248"/>
<accession>A0A125T248</accession>
<dbReference type="GO" id="GO:0006508">
    <property type="term" value="P:proteolysis"/>
    <property type="evidence" value="ECO:0007669"/>
    <property type="project" value="InterPro"/>
</dbReference>
<name>A0A125T248_9SPHI</name>
<protein>
    <submittedName>
        <fullName evidence="1">Peptidase family S41</fullName>
    </submittedName>
</protein>
<dbReference type="GO" id="GO:0008236">
    <property type="term" value="F:serine-type peptidase activity"/>
    <property type="evidence" value="ECO:0007669"/>
    <property type="project" value="InterPro"/>
</dbReference>
<dbReference type="SUPFAM" id="SSF52096">
    <property type="entry name" value="ClpP/crotonase"/>
    <property type="match status" value="1"/>
</dbReference>
<keyword evidence="2" id="KW-1185">Reference proteome</keyword>
<dbReference type="GO" id="GO:0004175">
    <property type="term" value="F:endopeptidase activity"/>
    <property type="evidence" value="ECO:0007669"/>
    <property type="project" value="TreeGrafter"/>
</dbReference>
<reference evidence="1 2" key="1">
    <citation type="submission" date="2015-12" db="EMBL/GenBank/DDBJ databases">
        <title>Genome sequence of Mucilaginibacter gotjawali.</title>
        <authorList>
            <person name="Lee J.S."/>
            <person name="Lee K.C."/>
            <person name="Kim K.K."/>
            <person name="Lee B.W."/>
        </authorList>
    </citation>
    <scope>NUCLEOTIDE SEQUENCE [LARGE SCALE GENOMIC DNA]</scope>
    <source>
        <strain evidence="1 2">SA3-7</strain>
    </source>
</reference>
<gene>
    <name evidence="1" type="ORF">MgSA37_00559</name>
</gene>
<dbReference type="OrthoDB" id="5480566at2"/>
<dbReference type="KEGG" id="mgot:MgSA37_00559"/>
<dbReference type="InterPro" id="IPR029045">
    <property type="entry name" value="ClpP/crotonase-like_dom_sf"/>
</dbReference>
<dbReference type="GO" id="GO:0030288">
    <property type="term" value="C:outer membrane-bounded periplasmic space"/>
    <property type="evidence" value="ECO:0007669"/>
    <property type="project" value="TreeGrafter"/>
</dbReference>